<evidence type="ECO:0000313" key="1">
    <source>
        <dbReference type="EMBL" id="OQV18119.1"/>
    </source>
</evidence>
<reference evidence="2" key="1">
    <citation type="submission" date="2017-01" db="EMBL/GenBank/DDBJ databases">
        <title>Comparative genomics of anhydrobiosis in the tardigrade Hypsibius dujardini.</title>
        <authorList>
            <person name="Yoshida Y."/>
            <person name="Koutsovoulos G."/>
            <person name="Laetsch D."/>
            <person name="Stevens L."/>
            <person name="Kumar S."/>
            <person name="Horikawa D."/>
            <person name="Ishino K."/>
            <person name="Komine S."/>
            <person name="Tomita M."/>
            <person name="Blaxter M."/>
            <person name="Arakawa K."/>
        </authorList>
    </citation>
    <scope>NUCLEOTIDE SEQUENCE [LARGE SCALE GENOMIC DNA]</scope>
    <source>
        <strain evidence="2">Z151</strain>
    </source>
</reference>
<proteinExistence type="predicted"/>
<dbReference type="AlphaFoldDB" id="A0A1W0WSE1"/>
<organism evidence="1 2">
    <name type="scientific">Hypsibius exemplaris</name>
    <name type="common">Freshwater tardigrade</name>
    <dbReference type="NCBI Taxonomy" id="2072580"/>
    <lineage>
        <taxon>Eukaryota</taxon>
        <taxon>Metazoa</taxon>
        <taxon>Ecdysozoa</taxon>
        <taxon>Tardigrada</taxon>
        <taxon>Eutardigrada</taxon>
        <taxon>Parachela</taxon>
        <taxon>Hypsibioidea</taxon>
        <taxon>Hypsibiidae</taxon>
        <taxon>Hypsibius</taxon>
    </lineage>
</organism>
<dbReference type="Proteomes" id="UP000192578">
    <property type="component" value="Unassembled WGS sequence"/>
</dbReference>
<evidence type="ECO:0000313" key="2">
    <source>
        <dbReference type="Proteomes" id="UP000192578"/>
    </source>
</evidence>
<name>A0A1W0WSE1_HYPEX</name>
<gene>
    <name evidence="1" type="ORF">BV898_07706</name>
</gene>
<accession>A0A1W0WSE1</accession>
<comment type="caution">
    <text evidence="1">The sequence shown here is derived from an EMBL/GenBank/DDBJ whole genome shotgun (WGS) entry which is preliminary data.</text>
</comment>
<dbReference type="EMBL" id="MTYJ01000052">
    <property type="protein sequence ID" value="OQV18119.1"/>
    <property type="molecule type" value="Genomic_DNA"/>
</dbReference>
<protein>
    <submittedName>
        <fullName evidence="1">Uncharacterized protein</fullName>
    </submittedName>
</protein>
<sequence length="140" mass="15722">MPAEVAECFAAWCGERFWGEIARERTVFVCCRRQCPRRSDVFILSSFRGASLILSRILGLYAVSRSTFDRFSCCDRRAPSVDRVASTLLLKVSDVPTLAPSLPDYNAVAVNGRIDLGQRQQRCALLYASMKESLTAREHI</sequence>
<keyword evidence="2" id="KW-1185">Reference proteome</keyword>